<dbReference type="AlphaFoldDB" id="A0A0C2XEG2"/>
<gene>
    <name evidence="1" type="ORF">M413DRAFT_449187</name>
</gene>
<accession>A0A0C2XEG2</accession>
<evidence type="ECO:0000313" key="2">
    <source>
        <dbReference type="Proteomes" id="UP000053424"/>
    </source>
</evidence>
<dbReference type="Proteomes" id="UP000053424">
    <property type="component" value="Unassembled WGS sequence"/>
</dbReference>
<reference evidence="2" key="2">
    <citation type="submission" date="2015-01" db="EMBL/GenBank/DDBJ databases">
        <title>Evolutionary Origins and Diversification of the Mycorrhizal Mutualists.</title>
        <authorList>
            <consortium name="DOE Joint Genome Institute"/>
            <consortium name="Mycorrhizal Genomics Consortium"/>
            <person name="Kohler A."/>
            <person name="Kuo A."/>
            <person name="Nagy L.G."/>
            <person name="Floudas D."/>
            <person name="Copeland A."/>
            <person name="Barry K.W."/>
            <person name="Cichocki N."/>
            <person name="Veneault-Fourrey C."/>
            <person name="LaButti K."/>
            <person name="Lindquist E.A."/>
            <person name="Lipzen A."/>
            <person name="Lundell T."/>
            <person name="Morin E."/>
            <person name="Murat C."/>
            <person name="Riley R."/>
            <person name="Ohm R."/>
            <person name="Sun H."/>
            <person name="Tunlid A."/>
            <person name="Henrissat B."/>
            <person name="Grigoriev I.V."/>
            <person name="Hibbett D.S."/>
            <person name="Martin F."/>
        </authorList>
    </citation>
    <scope>NUCLEOTIDE SEQUENCE [LARGE SCALE GENOMIC DNA]</scope>
    <source>
        <strain evidence="2">h7</strain>
    </source>
</reference>
<dbReference type="HOGENOM" id="CLU_1299860_0_0_1"/>
<keyword evidence="2" id="KW-1185">Reference proteome</keyword>
<evidence type="ECO:0000313" key="1">
    <source>
        <dbReference type="EMBL" id="KIM36303.1"/>
    </source>
</evidence>
<sequence>MKTTHGGAKLLTPNTKLAQAVFIQNFQTSYVDNELLEELYRVDLVSYCAHFEPLNQFPIPQVFAWLEQQRHPRSSKTVFQHHMRSFDTWIASKLPTSSSKLLLAAVTLPTFGQSARIACAIVKAEGNLLDHDLGSLLAVFWDEIPDPGYLSLVSQFWWTFKELVLYMLERLNILTSQVISGNICIIRTSIWFDSLGTCYFTPAAREILENLP</sequence>
<proteinExistence type="predicted"/>
<organism evidence="1 2">
    <name type="scientific">Hebeloma cylindrosporum</name>
    <dbReference type="NCBI Taxonomy" id="76867"/>
    <lineage>
        <taxon>Eukaryota</taxon>
        <taxon>Fungi</taxon>
        <taxon>Dikarya</taxon>
        <taxon>Basidiomycota</taxon>
        <taxon>Agaricomycotina</taxon>
        <taxon>Agaricomycetes</taxon>
        <taxon>Agaricomycetidae</taxon>
        <taxon>Agaricales</taxon>
        <taxon>Agaricineae</taxon>
        <taxon>Hymenogastraceae</taxon>
        <taxon>Hebeloma</taxon>
    </lineage>
</organism>
<reference evidence="1 2" key="1">
    <citation type="submission" date="2014-04" db="EMBL/GenBank/DDBJ databases">
        <authorList>
            <consortium name="DOE Joint Genome Institute"/>
            <person name="Kuo A."/>
            <person name="Gay G."/>
            <person name="Dore J."/>
            <person name="Kohler A."/>
            <person name="Nagy L.G."/>
            <person name="Floudas D."/>
            <person name="Copeland A."/>
            <person name="Barry K.W."/>
            <person name="Cichocki N."/>
            <person name="Veneault-Fourrey C."/>
            <person name="LaButti K."/>
            <person name="Lindquist E.A."/>
            <person name="Lipzen A."/>
            <person name="Lundell T."/>
            <person name="Morin E."/>
            <person name="Murat C."/>
            <person name="Sun H."/>
            <person name="Tunlid A."/>
            <person name="Henrissat B."/>
            <person name="Grigoriev I.V."/>
            <person name="Hibbett D.S."/>
            <person name="Martin F."/>
            <person name="Nordberg H.P."/>
            <person name="Cantor M.N."/>
            <person name="Hua S.X."/>
        </authorList>
    </citation>
    <scope>NUCLEOTIDE SEQUENCE [LARGE SCALE GENOMIC DNA]</scope>
    <source>
        <strain evidence="2">h7</strain>
    </source>
</reference>
<protein>
    <submittedName>
        <fullName evidence="1">Uncharacterized protein</fullName>
    </submittedName>
</protein>
<dbReference type="EMBL" id="KN831806">
    <property type="protein sequence ID" value="KIM36303.1"/>
    <property type="molecule type" value="Genomic_DNA"/>
</dbReference>
<name>A0A0C2XEG2_HEBCY</name>